<dbReference type="Gene3D" id="1.10.10.440">
    <property type="entry name" value="FF domain"/>
    <property type="match status" value="3"/>
</dbReference>
<feature type="compositionally biased region" description="Basic and acidic residues" evidence="1">
    <location>
        <begin position="102"/>
        <end position="112"/>
    </location>
</feature>
<feature type="region of interest" description="Disordered" evidence="1">
    <location>
        <begin position="85"/>
        <end position="121"/>
    </location>
</feature>
<sequence>MSWEEVTDEEGRVYYYNSVTQETTWDRPDELDTPLDRALAETVWQRFTSDDGKPYYYNKETQESVWDVPQEVKTALEAAGIELPEAAVPTEEADEVVDNDGQDQRESNRQETVEAEESEQVGNKLIDLESLISEIPEEKTEIDSVSSSPSQAQEHFVEMLEENNVDSSWSFNKVMESFIGEPRYWGVGDSLMRKQIFESYLINRADREFRETEDSKEAFKQSFLKVLANYDIKYYTRWKTCQKMIMDEPMFSLGSDSVKKQIFESYTAELRSKNDEEVKQRKKQAISELDDYLRNTFKLSMKDQWDDIISKLENDKRFKDNKNFTVLSKLDMLTVYESIMREFERDFDLKVRAERKINYRSDRKARDGFKQLLEELTTSGKLKVNAKTKWYQIVAAMKDEKRFVDLCGRRGSSAIDFYWDLIDNENQTLRAKKDIVKQTIVEYNLTTSVKYVVSEEPYDKFVEVCQTNPVCRDYRGDDFRLIYESLTSDESAEVTKRRNEQKRHDEAKKRKVTSSSIGGPPKKLQTLGYGSLPTL</sequence>
<dbReference type="InterPro" id="IPR002713">
    <property type="entry name" value="FF_domain"/>
</dbReference>
<dbReference type="InterPro" id="IPR036517">
    <property type="entry name" value="FF_domain_sf"/>
</dbReference>
<evidence type="ECO:0000259" key="2">
    <source>
        <dbReference type="PROSITE" id="PS50020"/>
    </source>
</evidence>
<dbReference type="SMART" id="SM00456">
    <property type="entry name" value="WW"/>
    <property type="match status" value="2"/>
</dbReference>
<feature type="region of interest" description="Disordered" evidence="1">
    <location>
        <begin position="492"/>
        <end position="535"/>
    </location>
</feature>
<name>W6MRV8_9ASCO</name>
<dbReference type="PROSITE" id="PS01159">
    <property type="entry name" value="WW_DOMAIN_1"/>
    <property type="match status" value="1"/>
</dbReference>
<dbReference type="GeneID" id="34522485"/>
<accession>W6MRV8</accession>
<dbReference type="Gene3D" id="2.20.70.10">
    <property type="match status" value="2"/>
</dbReference>
<dbReference type="PANTHER" id="PTHR11864:SF0">
    <property type="entry name" value="PRP40 PRE-MRNA PROCESSING FACTOR 40 HOMOLOG A (YEAST)"/>
    <property type="match status" value="1"/>
</dbReference>
<gene>
    <name evidence="3" type="ORF">KUCA_T00005095001</name>
</gene>
<protein>
    <recommendedName>
        <fullName evidence="2">WW domain-containing protein</fullName>
    </recommendedName>
</protein>
<dbReference type="GO" id="GO:0005685">
    <property type="term" value="C:U1 snRNP"/>
    <property type="evidence" value="ECO:0007669"/>
    <property type="project" value="TreeGrafter"/>
</dbReference>
<evidence type="ECO:0000256" key="1">
    <source>
        <dbReference type="SAM" id="MobiDB-lite"/>
    </source>
</evidence>
<keyword evidence="4" id="KW-1185">Reference proteome</keyword>
<dbReference type="EMBL" id="HG793130">
    <property type="protein sequence ID" value="CDK29108.1"/>
    <property type="molecule type" value="Genomic_DNA"/>
</dbReference>
<dbReference type="SMART" id="SM00441">
    <property type="entry name" value="FF"/>
    <property type="match status" value="3"/>
</dbReference>
<feature type="domain" description="WW" evidence="2">
    <location>
        <begin position="1"/>
        <end position="30"/>
    </location>
</feature>
<dbReference type="OrthoDB" id="187617at2759"/>
<evidence type="ECO:0000313" key="3">
    <source>
        <dbReference type="EMBL" id="CDK29108.1"/>
    </source>
</evidence>
<dbReference type="SUPFAM" id="SSF81698">
    <property type="entry name" value="FF domain"/>
    <property type="match status" value="4"/>
</dbReference>
<dbReference type="InterPro" id="IPR001202">
    <property type="entry name" value="WW_dom"/>
</dbReference>
<reference evidence="3" key="1">
    <citation type="submission" date="2013-12" db="EMBL/GenBank/DDBJ databases">
        <authorList>
            <person name="Genoscope - CEA"/>
        </authorList>
    </citation>
    <scope>NUCLEOTIDE SEQUENCE</scope>
    <source>
        <strain evidence="3">CBS 1993</strain>
    </source>
</reference>
<proteinExistence type="predicted"/>
<dbReference type="HOGENOM" id="CLU_005825_1_2_1"/>
<feature type="compositionally biased region" description="Basic and acidic residues" evidence="1">
    <location>
        <begin position="493"/>
        <end position="508"/>
    </location>
</feature>
<dbReference type="InterPro" id="IPR039726">
    <property type="entry name" value="Prp40-like"/>
</dbReference>
<dbReference type="Pfam" id="PF01846">
    <property type="entry name" value="FF"/>
    <property type="match status" value="3"/>
</dbReference>
<dbReference type="PROSITE" id="PS50020">
    <property type="entry name" value="WW_DOMAIN_2"/>
    <property type="match status" value="2"/>
</dbReference>
<organism evidence="3 4">
    <name type="scientific">Kuraishia capsulata CBS 1993</name>
    <dbReference type="NCBI Taxonomy" id="1382522"/>
    <lineage>
        <taxon>Eukaryota</taxon>
        <taxon>Fungi</taxon>
        <taxon>Dikarya</taxon>
        <taxon>Ascomycota</taxon>
        <taxon>Saccharomycotina</taxon>
        <taxon>Pichiomycetes</taxon>
        <taxon>Pichiales</taxon>
        <taxon>Pichiaceae</taxon>
        <taxon>Kuraishia</taxon>
    </lineage>
</organism>
<dbReference type="STRING" id="1382522.W6MRV8"/>
<feature type="domain" description="WW" evidence="2">
    <location>
        <begin position="44"/>
        <end position="71"/>
    </location>
</feature>
<dbReference type="InterPro" id="IPR036020">
    <property type="entry name" value="WW_dom_sf"/>
</dbReference>
<dbReference type="Pfam" id="PF00397">
    <property type="entry name" value="WW"/>
    <property type="match status" value="2"/>
</dbReference>
<dbReference type="GO" id="GO:0003723">
    <property type="term" value="F:RNA binding"/>
    <property type="evidence" value="ECO:0007669"/>
    <property type="project" value="TreeGrafter"/>
</dbReference>
<dbReference type="CDD" id="cd00201">
    <property type="entry name" value="WW"/>
    <property type="match status" value="2"/>
</dbReference>
<dbReference type="PANTHER" id="PTHR11864">
    <property type="entry name" value="PRE-MRNA-PROCESSING PROTEIN PRP40"/>
    <property type="match status" value="1"/>
</dbReference>
<dbReference type="SUPFAM" id="SSF51045">
    <property type="entry name" value="WW domain"/>
    <property type="match status" value="2"/>
</dbReference>
<evidence type="ECO:0000313" key="4">
    <source>
        <dbReference type="Proteomes" id="UP000019384"/>
    </source>
</evidence>
<dbReference type="GO" id="GO:0045292">
    <property type="term" value="P:mRNA cis splicing, via spliceosome"/>
    <property type="evidence" value="ECO:0007669"/>
    <property type="project" value="InterPro"/>
</dbReference>
<dbReference type="Proteomes" id="UP000019384">
    <property type="component" value="Unassembled WGS sequence"/>
</dbReference>
<dbReference type="GO" id="GO:0071004">
    <property type="term" value="C:U2-type prespliceosome"/>
    <property type="evidence" value="ECO:0007669"/>
    <property type="project" value="TreeGrafter"/>
</dbReference>
<dbReference type="RefSeq" id="XP_022461097.1">
    <property type="nucleotide sequence ID" value="XM_022606246.1"/>
</dbReference>
<reference evidence="3" key="2">
    <citation type="submission" date="2014-02" db="EMBL/GenBank/DDBJ databases">
        <title>Complete DNA sequence of /Kuraishia capsulata/ illustrates novel genomic features among budding yeasts (/Saccharomycotina/).</title>
        <authorList>
            <person name="Morales L."/>
            <person name="Noel B."/>
            <person name="Porcel B."/>
            <person name="Marcet-Houben M."/>
            <person name="Hullo M-F."/>
            <person name="Sacerdot C."/>
            <person name="Tekaia F."/>
            <person name="Leh-Louis V."/>
            <person name="Despons L."/>
            <person name="Khanna V."/>
            <person name="Aury J-M."/>
            <person name="Barbe V."/>
            <person name="Couloux A."/>
            <person name="Labadie K."/>
            <person name="Pelletier E."/>
            <person name="Souciet J-L."/>
            <person name="Boekhout T."/>
            <person name="Gabaldon T."/>
            <person name="Wincker P."/>
            <person name="Dujon B."/>
        </authorList>
    </citation>
    <scope>NUCLEOTIDE SEQUENCE</scope>
    <source>
        <strain evidence="3">CBS 1993</strain>
    </source>
</reference>
<dbReference type="AlphaFoldDB" id="W6MRV8"/>
<feature type="compositionally biased region" description="Acidic residues" evidence="1">
    <location>
        <begin position="91"/>
        <end position="101"/>
    </location>
</feature>